<dbReference type="EMBL" id="FWEV01000032">
    <property type="protein sequence ID" value="SLM28194.1"/>
    <property type="molecule type" value="Genomic_DNA"/>
</dbReference>
<sequence length="476" mass="55458">MILNFYKKMSNRIAYRLLFYILLFSGIVTLFITAIQLLIEYKRDTRVIDDQFQRIETSFKQPLIEALWFFNKKGLQSQLEGILNLRDIEYIELTGESNINIKIGEKISKFNIEKQIPLIYESRIISRQIGNLTVVASMSSVYSRLSSRLITILIAQSLKTFLVTTFIYILFHFLLIKHILLISSYLKHFDFKDKPKLLALPREGIDFNDELSQMISSINEMTLYLYSSYQKISYELLMRQKAEEHLQKAHDELEHIVEERTKSLKEERDHAQTYLDIAAVIMVAIAPDQKVILINKKGCSILGYDEKDIIGTNWFERFVPKNEKSQAAEVFRRIMAGEIESVEYFENSIVTKSGKERMIAWNNTIMMDNDANIIATLSSGNDITERKQAEEERENLIKKLKAALEKVNVLSGLIPICSHCKKIRDDKGYWNILESYIQKHSDASFSHGICPDCSDQLYGHEDWYIQMKKKKRNSHV</sequence>
<accession>A0A1W1H6X5</accession>
<dbReference type="InterPro" id="IPR000700">
    <property type="entry name" value="PAS-assoc_C"/>
</dbReference>
<dbReference type="NCBIfam" id="TIGR00229">
    <property type="entry name" value="sensory_box"/>
    <property type="match status" value="1"/>
</dbReference>
<dbReference type="PANTHER" id="PTHR43304">
    <property type="entry name" value="PHYTOCHROME-LIKE PROTEIN CPH1"/>
    <property type="match status" value="1"/>
</dbReference>
<feature type="domain" description="PAC" evidence="8">
    <location>
        <begin position="343"/>
        <end position="395"/>
    </location>
</feature>
<keyword evidence="6" id="KW-0812">Transmembrane</keyword>
<gene>
    <name evidence="9" type="ORF">MTBBW1_1270044</name>
</gene>
<dbReference type="Proteomes" id="UP000191931">
    <property type="component" value="Unassembled WGS sequence"/>
</dbReference>
<keyword evidence="4" id="KW-0808">Transferase</keyword>
<comment type="catalytic activity">
    <reaction evidence="1">
        <text>ATP + protein L-histidine = ADP + protein N-phospho-L-histidine.</text>
        <dbReference type="EC" id="2.7.13.3"/>
    </reaction>
</comment>
<evidence type="ECO:0000313" key="9">
    <source>
        <dbReference type="EMBL" id="SLM28194.1"/>
    </source>
</evidence>
<evidence type="ECO:0000256" key="4">
    <source>
        <dbReference type="ARBA" id="ARBA00022679"/>
    </source>
</evidence>
<evidence type="ECO:0000256" key="1">
    <source>
        <dbReference type="ARBA" id="ARBA00000085"/>
    </source>
</evidence>
<keyword evidence="5" id="KW-0418">Kinase</keyword>
<dbReference type="SUPFAM" id="SSF55785">
    <property type="entry name" value="PYP-like sensor domain (PAS domain)"/>
    <property type="match status" value="1"/>
</dbReference>
<evidence type="ECO:0000256" key="5">
    <source>
        <dbReference type="ARBA" id="ARBA00022777"/>
    </source>
</evidence>
<evidence type="ECO:0000313" key="10">
    <source>
        <dbReference type="Proteomes" id="UP000191931"/>
    </source>
</evidence>
<dbReference type="PROSITE" id="PS50112">
    <property type="entry name" value="PAS"/>
    <property type="match status" value="1"/>
</dbReference>
<protein>
    <recommendedName>
        <fullName evidence="2">histidine kinase</fullName>
        <ecNumber evidence="2">2.7.13.3</ecNumber>
    </recommendedName>
</protein>
<name>A0A1W1H6X5_9BACT</name>
<evidence type="ECO:0000256" key="3">
    <source>
        <dbReference type="ARBA" id="ARBA00022553"/>
    </source>
</evidence>
<dbReference type="InterPro" id="IPR000014">
    <property type="entry name" value="PAS"/>
</dbReference>
<dbReference type="InterPro" id="IPR035965">
    <property type="entry name" value="PAS-like_dom_sf"/>
</dbReference>
<reference evidence="9 10" key="1">
    <citation type="submission" date="2017-03" db="EMBL/GenBank/DDBJ databases">
        <authorList>
            <person name="Afonso C.L."/>
            <person name="Miller P.J."/>
            <person name="Scott M.A."/>
            <person name="Spackman E."/>
            <person name="Goraichik I."/>
            <person name="Dimitrov K.M."/>
            <person name="Suarez D.L."/>
            <person name="Swayne D.E."/>
        </authorList>
    </citation>
    <scope>NUCLEOTIDE SEQUENCE [LARGE SCALE GENOMIC DNA]</scope>
    <source>
        <strain evidence="9">PRJEB14757</strain>
    </source>
</reference>
<feature type="transmembrane region" description="Helical" evidence="6">
    <location>
        <begin position="17"/>
        <end position="39"/>
    </location>
</feature>
<dbReference type="AlphaFoldDB" id="A0A1W1H6X5"/>
<dbReference type="Gene3D" id="3.30.450.20">
    <property type="entry name" value="PAS domain"/>
    <property type="match status" value="1"/>
</dbReference>
<dbReference type="OrthoDB" id="5503776at2"/>
<keyword evidence="3" id="KW-0597">Phosphoprotein</keyword>
<dbReference type="SMART" id="SM00091">
    <property type="entry name" value="PAS"/>
    <property type="match status" value="1"/>
</dbReference>
<dbReference type="PANTHER" id="PTHR43304:SF1">
    <property type="entry name" value="PAC DOMAIN-CONTAINING PROTEIN"/>
    <property type="match status" value="1"/>
</dbReference>
<dbReference type="Pfam" id="PF13426">
    <property type="entry name" value="PAS_9"/>
    <property type="match status" value="1"/>
</dbReference>
<evidence type="ECO:0000259" key="7">
    <source>
        <dbReference type="PROSITE" id="PS50112"/>
    </source>
</evidence>
<keyword evidence="10" id="KW-1185">Reference proteome</keyword>
<evidence type="ECO:0000256" key="2">
    <source>
        <dbReference type="ARBA" id="ARBA00012438"/>
    </source>
</evidence>
<keyword evidence="6" id="KW-0472">Membrane</keyword>
<dbReference type="InterPro" id="IPR033414">
    <property type="entry name" value="Sensor_dom"/>
</dbReference>
<feature type="transmembrane region" description="Helical" evidence="6">
    <location>
        <begin position="161"/>
        <end position="186"/>
    </location>
</feature>
<dbReference type="InterPro" id="IPR052162">
    <property type="entry name" value="Sensor_kinase/Photoreceptor"/>
</dbReference>
<dbReference type="CDD" id="cd00130">
    <property type="entry name" value="PAS"/>
    <property type="match status" value="1"/>
</dbReference>
<keyword evidence="6" id="KW-1133">Transmembrane helix</keyword>
<evidence type="ECO:0000256" key="6">
    <source>
        <dbReference type="SAM" id="Phobius"/>
    </source>
</evidence>
<feature type="domain" description="PAS" evidence="7">
    <location>
        <begin position="267"/>
        <end position="338"/>
    </location>
</feature>
<dbReference type="STRING" id="1246637.MTBBW1_1270044"/>
<dbReference type="RefSeq" id="WP_080804544.1">
    <property type="nucleotide sequence ID" value="NZ_LT828547.1"/>
</dbReference>
<dbReference type="GO" id="GO:0004673">
    <property type="term" value="F:protein histidine kinase activity"/>
    <property type="evidence" value="ECO:0007669"/>
    <property type="project" value="UniProtKB-EC"/>
</dbReference>
<organism evidence="9 10">
    <name type="scientific">Desulfamplus magnetovallimortis</name>
    <dbReference type="NCBI Taxonomy" id="1246637"/>
    <lineage>
        <taxon>Bacteria</taxon>
        <taxon>Pseudomonadati</taxon>
        <taxon>Thermodesulfobacteriota</taxon>
        <taxon>Desulfobacteria</taxon>
        <taxon>Desulfobacterales</taxon>
        <taxon>Desulfobacteraceae</taxon>
        <taxon>Desulfamplus</taxon>
    </lineage>
</organism>
<dbReference type="PROSITE" id="PS50113">
    <property type="entry name" value="PAC"/>
    <property type="match status" value="1"/>
</dbReference>
<proteinExistence type="predicted"/>
<evidence type="ECO:0000259" key="8">
    <source>
        <dbReference type="PROSITE" id="PS50113"/>
    </source>
</evidence>
<dbReference type="Pfam" id="PF17149">
    <property type="entry name" value="CHASE5"/>
    <property type="match status" value="1"/>
</dbReference>
<dbReference type="EC" id="2.7.13.3" evidence="2"/>